<evidence type="ECO:0000313" key="1">
    <source>
        <dbReference type="EMBL" id="ELP92527.1"/>
    </source>
</evidence>
<gene>
    <name evidence="1" type="ORF">EIN_276160</name>
</gene>
<dbReference type="GeneID" id="14891509"/>
<organism evidence="1 2">
    <name type="scientific">Entamoeba invadens IP1</name>
    <dbReference type="NCBI Taxonomy" id="370355"/>
    <lineage>
        <taxon>Eukaryota</taxon>
        <taxon>Amoebozoa</taxon>
        <taxon>Evosea</taxon>
        <taxon>Archamoebae</taxon>
        <taxon>Mastigamoebida</taxon>
        <taxon>Entamoebidae</taxon>
        <taxon>Entamoeba</taxon>
    </lineage>
</organism>
<dbReference type="EMBL" id="KB206364">
    <property type="protein sequence ID" value="ELP92527.1"/>
    <property type="molecule type" value="Genomic_DNA"/>
</dbReference>
<dbReference type="Proteomes" id="UP000014680">
    <property type="component" value="Unassembled WGS sequence"/>
</dbReference>
<sequence length="199" mass="22650">MKIDHIFKINYNEVIHVYFNIFSDGSIFVSGNFKVTKSLTILKGGKLVISGDIFIEENTIIKCEKCEVKCTNMYLNKNTTFLANSKSVLYINTISTEKNTQIILSSISLQFENIKINKNSTLTLDEVQFLNTTKENNQREVIFNGICTFKNLEVLDSNVIIKALSVLNVENIISSGDSIFTLIDKFRLHSNMIQMRNNS</sequence>
<accession>A0A0A1UF15</accession>
<dbReference type="RefSeq" id="XP_004259298.1">
    <property type="nucleotide sequence ID" value="XM_004259250.1"/>
</dbReference>
<dbReference type="VEuPathDB" id="AmoebaDB:EIN_276160"/>
<evidence type="ECO:0000313" key="2">
    <source>
        <dbReference type="Proteomes" id="UP000014680"/>
    </source>
</evidence>
<dbReference type="KEGG" id="eiv:EIN_276160"/>
<proteinExistence type="predicted"/>
<reference evidence="1 2" key="1">
    <citation type="submission" date="2012-10" db="EMBL/GenBank/DDBJ databases">
        <authorList>
            <person name="Zafar N."/>
            <person name="Inman J."/>
            <person name="Hall N."/>
            <person name="Lorenzi H."/>
            <person name="Caler E."/>
        </authorList>
    </citation>
    <scope>NUCLEOTIDE SEQUENCE [LARGE SCALE GENOMIC DNA]</scope>
    <source>
        <strain evidence="1 2">IP1</strain>
    </source>
</reference>
<protein>
    <submittedName>
        <fullName evidence="1">Uncharacterized protein</fullName>
    </submittedName>
</protein>
<dbReference type="AlphaFoldDB" id="A0A0A1UF15"/>
<keyword evidence="2" id="KW-1185">Reference proteome</keyword>
<name>A0A0A1UF15_ENTIV</name>